<comment type="caution">
    <text evidence="5">The sequence shown here is derived from an EMBL/GenBank/DDBJ whole genome shotgun (WGS) entry which is preliminary data.</text>
</comment>
<protein>
    <recommendedName>
        <fullName evidence="2">Peptidyl-prolyl cis-trans isomerase</fullName>
        <shortName evidence="2">PPIase</shortName>
        <ecNumber evidence="2">5.2.1.8</ecNumber>
    </recommendedName>
</protein>
<feature type="region of interest" description="Disordered" evidence="3">
    <location>
        <begin position="256"/>
        <end position="279"/>
    </location>
</feature>
<keyword evidence="6" id="KW-1185">Reference proteome</keyword>
<dbReference type="EC" id="5.2.1.8" evidence="2"/>
<name>A0A8J3LQU6_9ACTN</name>
<feature type="domain" description="PPIase cyclophilin-type" evidence="4">
    <location>
        <begin position="129"/>
        <end position="279"/>
    </location>
</feature>
<dbReference type="Pfam" id="PF00160">
    <property type="entry name" value="Pro_isomerase"/>
    <property type="match status" value="1"/>
</dbReference>
<dbReference type="SUPFAM" id="SSF50891">
    <property type="entry name" value="Cyclophilin-like"/>
    <property type="match status" value="1"/>
</dbReference>
<dbReference type="PRINTS" id="PR00153">
    <property type="entry name" value="CSAPPISMRASE"/>
</dbReference>
<evidence type="ECO:0000256" key="1">
    <source>
        <dbReference type="ARBA" id="ARBA00002388"/>
    </source>
</evidence>
<dbReference type="Gene3D" id="2.40.100.10">
    <property type="entry name" value="Cyclophilin-like"/>
    <property type="match status" value="1"/>
</dbReference>
<evidence type="ECO:0000256" key="2">
    <source>
        <dbReference type="RuleBase" id="RU363019"/>
    </source>
</evidence>
<feature type="compositionally biased region" description="Low complexity" evidence="3">
    <location>
        <begin position="72"/>
        <end position="88"/>
    </location>
</feature>
<accession>A0A8J3LQU6</accession>
<dbReference type="InterPro" id="IPR002130">
    <property type="entry name" value="Cyclophilin-type_PPIase_dom"/>
</dbReference>
<dbReference type="Proteomes" id="UP000653674">
    <property type="component" value="Unassembled WGS sequence"/>
</dbReference>
<evidence type="ECO:0000256" key="3">
    <source>
        <dbReference type="SAM" id="MobiDB-lite"/>
    </source>
</evidence>
<feature type="compositionally biased region" description="Polar residues" evidence="3">
    <location>
        <begin position="100"/>
        <end position="113"/>
    </location>
</feature>
<comment type="catalytic activity">
    <reaction evidence="2">
        <text>[protein]-peptidylproline (omega=180) = [protein]-peptidylproline (omega=0)</text>
        <dbReference type="Rhea" id="RHEA:16237"/>
        <dbReference type="Rhea" id="RHEA-COMP:10747"/>
        <dbReference type="Rhea" id="RHEA-COMP:10748"/>
        <dbReference type="ChEBI" id="CHEBI:83833"/>
        <dbReference type="ChEBI" id="CHEBI:83834"/>
        <dbReference type="EC" id="5.2.1.8"/>
    </reaction>
</comment>
<dbReference type="RefSeq" id="WP_239075254.1">
    <property type="nucleotide sequence ID" value="NZ_BAAAQJ010000008.1"/>
</dbReference>
<sequence length="279" mass="28847">MSNRARPRRSTRRGSTRWGVTSVVVAVLMVGGAGTAYALTRHRTDNSNVATPAPSSTADARATSPGADDRLAASAKSSSTAKASPSSTGIPADAAKCAYTPTSDGSTGRSIQTPGAHPKKVRSHVTLATNYGVIEADLTGDVAPCTVNSFLTLARKGYFTGTQCHRLTTDGLYVLQCGDPSGTGQGGPGYQFDDENLPTKSRPAYPRGTLAMANAGPGTNGSQFFLVYKDSQIDPNYSVFGKITKGLDVLDKIAAAGSDESNGPGDGRPKQEVTITRAG</sequence>
<dbReference type="PANTHER" id="PTHR45625:SF3">
    <property type="entry name" value="PEPTIDYL-PROLYL CIS-TRANS ISOMERASE B-RELATED"/>
    <property type="match status" value="1"/>
</dbReference>
<dbReference type="CDD" id="cd00317">
    <property type="entry name" value="cyclophilin"/>
    <property type="match status" value="1"/>
</dbReference>
<organism evidence="5 6">
    <name type="scientific">Planosporangium flavigriseum</name>
    <dbReference type="NCBI Taxonomy" id="373681"/>
    <lineage>
        <taxon>Bacteria</taxon>
        <taxon>Bacillati</taxon>
        <taxon>Actinomycetota</taxon>
        <taxon>Actinomycetes</taxon>
        <taxon>Micromonosporales</taxon>
        <taxon>Micromonosporaceae</taxon>
        <taxon>Planosporangium</taxon>
    </lineage>
</organism>
<gene>
    <name evidence="5" type="primary">ppiB_1</name>
    <name evidence="5" type="ORF">Pfl04_04400</name>
</gene>
<dbReference type="EMBL" id="BONU01000002">
    <property type="protein sequence ID" value="GIG72036.1"/>
    <property type="molecule type" value="Genomic_DNA"/>
</dbReference>
<feature type="compositionally biased region" description="Polar residues" evidence="3">
    <location>
        <begin position="46"/>
        <end position="58"/>
    </location>
</feature>
<dbReference type="PANTHER" id="PTHR45625">
    <property type="entry name" value="PEPTIDYL-PROLYL CIS-TRANS ISOMERASE-RELATED"/>
    <property type="match status" value="1"/>
</dbReference>
<evidence type="ECO:0000313" key="6">
    <source>
        <dbReference type="Proteomes" id="UP000653674"/>
    </source>
</evidence>
<keyword evidence="2" id="KW-0697">Rotamase</keyword>
<evidence type="ECO:0000259" key="4">
    <source>
        <dbReference type="PROSITE" id="PS50072"/>
    </source>
</evidence>
<feature type="region of interest" description="Disordered" evidence="3">
    <location>
        <begin position="45"/>
        <end position="121"/>
    </location>
</feature>
<comment type="function">
    <text evidence="1 2">PPIases accelerate the folding of proteins. It catalyzes the cis-trans isomerization of proline imidic peptide bonds in oligopeptides.</text>
</comment>
<dbReference type="InterPro" id="IPR029000">
    <property type="entry name" value="Cyclophilin-like_dom_sf"/>
</dbReference>
<proteinExistence type="inferred from homology"/>
<dbReference type="InterPro" id="IPR044666">
    <property type="entry name" value="Cyclophilin_A-like"/>
</dbReference>
<reference evidence="5" key="1">
    <citation type="submission" date="2021-01" db="EMBL/GenBank/DDBJ databases">
        <title>Whole genome shotgun sequence of Planosporangium flavigriseum NBRC 105377.</title>
        <authorList>
            <person name="Komaki H."/>
            <person name="Tamura T."/>
        </authorList>
    </citation>
    <scope>NUCLEOTIDE SEQUENCE</scope>
    <source>
        <strain evidence="5">NBRC 105377</strain>
    </source>
</reference>
<keyword evidence="2 5" id="KW-0413">Isomerase</keyword>
<dbReference type="GO" id="GO:0003755">
    <property type="term" value="F:peptidyl-prolyl cis-trans isomerase activity"/>
    <property type="evidence" value="ECO:0007669"/>
    <property type="project" value="UniProtKB-UniRule"/>
</dbReference>
<dbReference type="AlphaFoldDB" id="A0A8J3LQU6"/>
<evidence type="ECO:0000313" key="5">
    <source>
        <dbReference type="EMBL" id="GIG72036.1"/>
    </source>
</evidence>
<comment type="similarity">
    <text evidence="2">Belongs to the cyclophilin-type PPIase family.</text>
</comment>
<dbReference type="PROSITE" id="PS50072">
    <property type="entry name" value="CSA_PPIASE_2"/>
    <property type="match status" value="1"/>
</dbReference>